<reference evidence="3" key="1">
    <citation type="submission" date="2025-08" db="UniProtKB">
        <authorList>
            <consortium name="RefSeq"/>
        </authorList>
    </citation>
    <scope>IDENTIFICATION</scope>
</reference>
<accession>A0ABM4CGA5</accession>
<feature type="region of interest" description="Disordered" evidence="1">
    <location>
        <begin position="84"/>
        <end position="107"/>
    </location>
</feature>
<proteinExistence type="predicted"/>
<evidence type="ECO:0000313" key="2">
    <source>
        <dbReference type="Proteomes" id="UP001652625"/>
    </source>
</evidence>
<evidence type="ECO:0000313" key="3">
    <source>
        <dbReference type="RefSeq" id="XP_065660748.1"/>
    </source>
</evidence>
<feature type="region of interest" description="Disordered" evidence="1">
    <location>
        <begin position="156"/>
        <end position="176"/>
    </location>
</feature>
<feature type="compositionally biased region" description="Basic and acidic residues" evidence="1">
    <location>
        <begin position="157"/>
        <end position="175"/>
    </location>
</feature>
<dbReference type="RefSeq" id="XP_065660748.1">
    <property type="nucleotide sequence ID" value="XM_065804676.1"/>
</dbReference>
<keyword evidence="2" id="KW-1185">Reference proteome</keyword>
<sequence length="204" mass="23167">MNNESWFKNSDNQFSSFSWGGEETMHNIDPLNDSNQLVWQVRDFNGQSVIQTSHGKRKGSNESFHPVTKQLITEARIANSMQRMSLGQDSTDKPIPSPKSNSLSKGHDEGFEELDAFETDSENEDIVLDTSADNKNQSALALVLYEPIKNTLLKSFEQSHEKKDNAKRNNDDKSRTINCESVENFIPKVEGMELYSIEDEIMTE</sequence>
<name>A0ABM4CGA5_HYDVU</name>
<organism evidence="2 3">
    <name type="scientific">Hydra vulgaris</name>
    <name type="common">Hydra</name>
    <name type="synonym">Hydra attenuata</name>
    <dbReference type="NCBI Taxonomy" id="6087"/>
    <lineage>
        <taxon>Eukaryota</taxon>
        <taxon>Metazoa</taxon>
        <taxon>Cnidaria</taxon>
        <taxon>Hydrozoa</taxon>
        <taxon>Hydroidolina</taxon>
        <taxon>Anthoathecata</taxon>
        <taxon>Aplanulata</taxon>
        <taxon>Hydridae</taxon>
        <taxon>Hydra</taxon>
    </lineage>
</organism>
<protein>
    <submittedName>
        <fullName evidence="3">Uncharacterized protein LOC100201987 isoform X4</fullName>
    </submittedName>
</protein>
<gene>
    <name evidence="3" type="primary">LOC100201987</name>
</gene>
<dbReference type="Proteomes" id="UP001652625">
    <property type="component" value="Chromosome 09"/>
</dbReference>
<dbReference type="GeneID" id="100201987"/>
<evidence type="ECO:0000256" key="1">
    <source>
        <dbReference type="SAM" id="MobiDB-lite"/>
    </source>
</evidence>